<evidence type="ECO:0000256" key="2">
    <source>
        <dbReference type="ARBA" id="ARBA00022692"/>
    </source>
</evidence>
<dbReference type="InterPro" id="IPR011701">
    <property type="entry name" value="MFS"/>
</dbReference>
<feature type="transmembrane region" description="Helical" evidence="5">
    <location>
        <begin position="23"/>
        <end position="41"/>
    </location>
</feature>
<evidence type="ECO:0000256" key="1">
    <source>
        <dbReference type="ARBA" id="ARBA00004651"/>
    </source>
</evidence>
<feature type="transmembrane region" description="Helical" evidence="5">
    <location>
        <begin position="240"/>
        <end position="260"/>
    </location>
</feature>
<feature type="transmembrane region" description="Helical" evidence="5">
    <location>
        <begin position="336"/>
        <end position="359"/>
    </location>
</feature>
<dbReference type="GO" id="GO:0022857">
    <property type="term" value="F:transmembrane transporter activity"/>
    <property type="evidence" value="ECO:0007669"/>
    <property type="project" value="InterPro"/>
</dbReference>
<evidence type="ECO:0000313" key="7">
    <source>
        <dbReference type="EMBL" id="CCQ48183.1"/>
    </source>
</evidence>
<feature type="domain" description="Major facilitator superfamily (MFS) profile" evidence="6">
    <location>
        <begin position="1"/>
        <end position="437"/>
    </location>
</feature>
<evidence type="ECO:0000256" key="5">
    <source>
        <dbReference type="SAM" id="Phobius"/>
    </source>
</evidence>
<dbReference type="Proteomes" id="UP000035722">
    <property type="component" value="Unassembled WGS sequence"/>
</dbReference>
<dbReference type="Pfam" id="PF07690">
    <property type="entry name" value="MFS_1"/>
    <property type="match status" value="1"/>
</dbReference>
<feature type="transmembrane region" description="Helical" evidence="5">
    <location>
        <begin position="111"/>
        <end position="132"/>
    </location>
</feature>
<feature type="transmembrane region" description="Helical" evidence="5">
    <location>
        <begin position="78"/>
        <end position="99"/>
    </location>
</feature>
<keyword evidence="4 5" id="KW-0472">Membrane</keyword>
<dbReference type="STRING" id="861266.ARTSIC4J27_4184"/>
<protein>
    <submittedName>
        <fullName evidence="7">Major Facilitator Superfamily protein</fullName>
    </submittedName>
</protein>
<accession>A0A024H861</accession>
<dbReference type="SUPFAM" id="SSF103473">
    <property type="entry name" value="MFS general substrate transporter"/>
    <property type="match status" value="2"/>
</dbReference>
<dbReference type="Gene3D" id="1.20.1250.20">
    <property type="entry name" value="MFS general substrate transporter like domains"/>
    <property type="match status" value="2"/>
</dbReference>
<feature type="transmembrane region" description="Helical" evidence="5">
    <location>
        <begin position="202"/>
        <end position="220"/>
    </location>
</feature>
<feature type="transmembrane region" description="Helical" evidence="5">
    <location>
        <begin position="310"/>
        <end position="330"/>
    </location>
</feature>
<comment type="subcellular location">
    <subcellularLocation>
        <location evidence="1">Cell membrane</location>
        <topology evidence="1">Multi-pass membrane protein</topology>
    </subcellularLocation>
</comment>
<evidence type="ECO:0000256" key="3">
    <source>
        <dbReference type="ARBA" id="ARBA00022989"/>
    </source>
</evidence>
<proteinExistence type="predicted"/>
<feature type="transmembrane region" description="Helical" evidence="5">
    <location>
        <begin position="53"/>
        <end position="72"/>
    </location>
</feature>
<name>A0A024H861_9MICC</name>
<dbReference type="GO" id="GO:0005886">
    <property type="term" value="C:plasma membrane"/>
    <property type="evidence" value="ECO:0007669"/>
    <property type="project" value="UniProtKB-SubCell"/>
</dbReference>
<dbReference type="CDD" id="cd17504">
    <property type="entry name" value="MFS_MMR_MDR_like"/>
    <property type="match status" value="1"/>
</dbReference>
<dbReference type="PROSITE" id="PS50850">
    <property type="entry name" value="MFS"/>
    <property type="match status" value="1"/>
</dbReference>
<gene>
    <name evidence="7" type="ORF">ARTSIC4J27_4184</name>
</gene>
<organism evidence="7 8">
    <name type="scientific">Pseudarthrobacter siccitolerans</name>
    <dbReference type="NCBI Taxonomy" id="861266"/>
    <lineage>
        <taxon>Bacteria</taxon>
        <taxon>Bacillati</taxon>
        <taxon>Actinomycetota</taxon>
        <taxon>Actinomycetes</taxon>
        <taxon>Micrococcales</taxon>
        <taxon>Micrococcaceae</taxon>
        <taxon>Pseudarthrobacter</taxon>
    </lineage>
</organism>
<keyword evidence="3 5" id="KW-1133">Transmembrane helix</keyword>
<evidence type="ECO:0000259" key="6">
    <source>
        <dbReference type="PROSITE" id="PS50850"/>
    </source>
</evidence>
<keyword evidence="8" id="KW-1185">Reference proteome</keyword>
<dbReference type="InterPro" id="IPR036259">
    <property type="entry name" value="MFS_trans_sf"/>
</dbReference>
<dbReference type="InterPro" id="IPR020846">
    <property type="entry name" value="MFS_dom"/>
</dbReference>
<keyword evidence="2 5" id="KW-0812">Transmembrane</keyword>
<dbReference type="PANTHER" id="PTHR42718:SF35">
    <property type="entry name" value="BLL0718 PROTEIN"/>
    <property type="match status" value="1"/>
</dbReference>
<dbReference type="AlphaFoldDB" id="A0A024H861"/>
<reference evidence="8" key="1">
    <citation type="journal article" date="2014" name="Genome Announc.">
        <title>Genome Sequence of Arthrobacter siccitolerans 4J27, a Xeroprotectant-Producing Desiccation-Tolerant Microorganism.</title>
        <authorList>
            <person name="Manzanera M."/>
            <person name="Santa-Cruz-Calvo L."/>
            <person name="Vilchez J.I."/>
            <person name="Garcia-Fontana C."/>
            <person name="Silva-Castro G.A."/>
            <person name="Calvo C."/>
            <person name="Gonzalez-Lopez J."/>
        </authorList>
    </citation>
    <scope>NUCLEOTIDE SEQUENCE [LARGE SCALE GENOMIC DNA]</scope>
    <source>
        <strain evidence="8">4J27</strain>
    </source>
</reference>
<feature type="transmembrane region" description="Helical" evidence="5">
    <location>
        <begin position="409"/>
        <end position="432"/>
    </location>
</feature>
<sequence>MQTLLVPVVAGLPRLLDTTASNAAWVITATLLSGTIAAPVMGRLGDLYGKRRLLVISLALMVLGSLISGFTSDLLPMVAGRAVQGLALGAIPLGISIIWDQLPPERRGLALALMSSSIGVGGALAIPLAALVAQNFDWHWLFFASAALGALAIAAILAVVPGNEQRIPGRFDVIGALGLTLGLVALLLPVSKGADWGWGSPATLGLFAAAIVIFLLWGLFELRTKDPLLDLRTASRRQVLLTNLAAITVGLAFFAVTLVMPQLLQLPESTGYGLGMSMVTTGICASSMGLAMMAVAPLAARLSALRGQKFTLMTGLALLAVAYLTGTGLLGAVWQIVIVAALAGSGVGMAYSVMPALILDAVDPSESGAANGLNSLMRSMGTSVSSAVVGVVLASTAQPMGSVEVPTLVGFRTSFLIAAGAALLGLALATFLPGRRRSAAK</sequence>
<evidence type="ECO:0000256" key="4">
    <source>
        <dbReference type="ARBA" id="ARBA00023136"/>
    </source>
</evidence>
<feature type="transmembrane region" description="Helical" evidence="5">
    <location>
        <begin position="171"/>
        <end position="190"/>
    </location>
</feature>
<feature type="transmembrane region" description="Helical" evidence="5">
    <location>
        <begin position="380"/>
        <end position="397"/>
    </location>
</feature>
<feature type="transmembrane region" description="Helical" evidence="5">
    <location>
        <begin position="138"/>
        <end position="159"/>
    </location>
</feature>
<evidence type="ECO:0000313" key="8">
    <source>
        <dbReference type="Proteomes" id="UP000035722"/>
    </source>
</evidence>
<dbReference type="EMBL" id="CAQI01000058">
    <property type="protein sequence ID" value="CCQ48183.1"/>
    <property type="molecule type" value="Genomic_DNA"/>
</dbReference>
<dbReference type="PANTHER" id="PTHR42718">
    <property type="entry name" value="MAJOR FACILITATOR SUPERFAMILY MULTIDRUG TRANSPORTER MFSC"/>
    <property type="match status" value="1"/>
</dbReference>
<comment type="caution">
    <text evidence="7">The sequence shown here is derived from an EMBL/GenBank/DDBJ whole genome shotgun (WGS) entry which is preliminary data.</text>
</comment>
<feature type="transmembrane region" description="Helical" evidence="5">
    <location>
        <begin position="272"/>
        <end position="298"/>
    </location>
</feature>